<dbReference type="Proteomes" id="UP000789342">
    <property type="component" value="Unassembled WGS sequence"/>
</dbReference>
<dbReference type="EMBL" id="CAJVPV010000731">
    <property type="protein sequence ID" value="CAG8471598.1"/>
    <property type="molecule type" value="Genomic_DNA"/>
</dbReference>
<accession>A0A9N8VZA9</accession>
<evidence type="ECO:0000313" key="2">
    <source>
        <dbReference type="Proteomes" id="UP000789342"/>
    </source>
</evidence>
<name>A0A9N8VZA9_9GLOM</name>
<dbReference type="OrthoDB" id="1748060at2759"/>
<keyword evidence="2" id="KW-1185">Reference proteome</keyword>
<organism evidence="1 2">
    <name type="scientific">Acaulospora morrowiae</name>
    <dbReference type="NCBI Taxonomy" id="94023"/>
    <lineage>
        <taxon>Eukaryota</taxon>
        <taxon>Fungi</taxon>
        <taxon>Fungi incertae sedis</taxon>
        <taxon>Mucoromycota</taxon>
        <taxon>Glomeromycotina</taxon>
        <taxon>Glomeromycetes</taxon>
        <taxon>Diversisporales</taxon>
        <taxon>Acaulosporaceae</taxon>
        <taxon>Acaulospora</taxon>
    </lineage>
</organism>
<protein>
    <submittedName>
        <fullName evidence="1">824_t:CDS:1</fullName>
    </submittedName>
</protein>
<comment type="caution">
    <text evidence="1">The sequence shown here is derived from an EMBL/GenBank/DDBJ whole genome shotgun (WGS) entry which is preliminary data.</text>
</comment>
<reference evidence="1" key="1">
    <citation type="submission" date="2021-06" db="EMBL/GenBank/DDBJ databases">
        <authorList>
            <person name="Kallberg Y."/>
            <person name="Tangrot J."/>
            <person name="Rosling A."/>
        </authorList>
    </citation>
    <scope>NUCLEOTIDE SEQUENCE</scope>
    <source>
        <strain evidence="1">CL551</strain>
    </source>
</reference>
<evidence type="ECO:0000313" key="1">
    <source>
        <dbReference type="EMBL" id="CAG8471598.1"/>
    </source>
</evidence>
<proteinExistence type="predicted"/>
<dbReference type="AlphaFoldDB" id="A0A9N8VZA9"/>
<sequence length="60" mass="6880">MVGNGYEMKSSSRDILFRLCNGSLQRISEFCLSYNPLHYILLFLRGNDGCKLGMEIGYRV</sequence>
<gene>
    <name evidence="1" type="ORF">AMORRO_LOCUS1882</name>
</gene>